<evidence type="ECO:0000313" key="7">
    <source>
        <dbReference type="Proteomes" id="UP000824247"/>
    </source>
</evidence>
<comment type="function">
    <text evidence="3">Responsible for the release of ribosomes from messenger RNA at the termination of protein biosynthesis. May increase the efficiency of translation by recycling ribosomes from one round of translation to another.</text>
</comment>
<proteinExistence type="inferred from homology"/>
<protein>
    <recommendedName>
        <fullName evidence="3">Ribosome-recycling factor</fullName>
        <shortName evidence="3">RRF</shortName>
    </recommendedName>
    <alternativeName>
        <fullName evidence="3">Ribosome-releasing factor</fullName>
    </alternativeName>
</protein>
<dbReference type="PANTHER" id="PTHR20982">
    <property type="entry name" value="RIBOSOME RECYCLING FACTOR"/>
    <property type="match status" value="1"/>
</dbReference>
<dbReference type="PANTHER" id="PTHR20982:SF3">
    <property type="entry name" value="MITOCHONDRIAL RIBOSOME RECYCLING FACTOR PSEUDO 1"/>
    <property type="match status" value="1"/>
</dbReference>
<reference evidence="6" key="1">
    <citation type="journal article" date="2021" name="PeerJ">
        <title>Extensive microbial diversity within the chicken gut microbiome revealed by metagenomics and culture.</title>
        <authorList>
            <person name="Gilroy R."/>
            <person name="Ravi A."/>
            <person name="Getino M."/>
            <person name="Pursley I."/>
            <person name="Horton D.L."/>
            <person name="Alikhan N.F."/>
            <person name="Baker D."/>
            <person name="Gharbi K."/>
            <person name="Hall N."/>
            <person name="Watson M."/>
            <person name="Adriaenssens E.M."/>
            <person name="Foster-Nyarko E."/>
            <person name="Jarju S."/>
            <person name="Secka A."/>
            <person name="Antonio M."/>
            <person name="Oren A."/>
            <person name="Chaudhuri R.R."/>
            <person name="La Ragione R."/>
            <person name="Hildebrand F."/>
            <person name="Pallen M.J."/>
        </authorList>
    </citation>
    <scope>NUCLEOTIDE SEQUENCE</scope>
    <source>
        <strain evidence="6">A5-1222</strain>
    </source>
</reference>
<evidence type="ECO:0000256" key="4">
    <source>
        <dbReference type="SAM" id="Coils"/>
    </source>
</evidence>
<dbReference type="GO" id="GO:0043023">
    <property type="term" value="F:ribosomal large subunit binding"/>
    <property type="evidence" value="ECO:0007669"/>
    <property type="project" value="TreeGrafter"/>
</dbReference>
<evidence type="ECO:0000313" key="6">
    <source>
        <dbReference type="EMBL" id="MBU3830737.1"/>
    </source>
</evidence>
<feature type="domain" description="Ribosome recycling factor" evidence="5">
    <location>
        <begin position="23"/>
        <end position="181"/>
    </location>
</feature>
<comment type="caution">
    <text evidence="6">The sequence shown here is derived from an EMBL/GenBank/DDBJ whole genome shotgun (WGS) entry which is preliminary data.</text>
</comment>
<feature type="coiled-coil region" evidence="4">
    <location>
        <begin position="115"/>
        <end position="164"/>
    </location>
</feature>
<accession>A0A9E2KWC5</accession>
<dbReference type="Proteomes" id="UP000824247">
    <property type="component" value="Unassembled WGS sequence"/>
</dbReference>
<dbReference type="SUPFAM" id="SSF55194">
    <property type="entry name" value="Ribosome recycling factor, RRF"/>
    <property type="match status" value="1"/>
</dbReference>
<dbReference type="InterPro" id="IPR002661">
    <property type="entry name" value="Ribosome_recyc_fac"/>
</dbReference>
<dbReference type="Gene3D" id="3.30.1360.40">
    <property type="match status" value="1"/>
</dbReference>
<dbReference type="GO" id="GO:0005737">
    <property type="term" value="C:cytoplasm"/>
    <property type="evidence" value="ECO:0007669"/>
    <property type="project" value="UniProtKB-SubCell"/>
</dbReference>
<comment type="subcellular location">
    <subcellularLocation>
        <location evidence="3">Cytoplasm</location>
    </subcellularLocation>
</comment>
<keyword evidence="4" id="KW-0175">Coiled coil</keyword>
<reference evidence="6" key="2">
    <citation type="submission" date="2021-04" db="EMBL/GenBank/DDBJ databases">
        <authorList>
            <person name="Gilroy R."/>
        </authorList>
    </citation>
    <scope>NUCLEOTIDE SEQUENCE</scope>
    <source>
        <strain evidence="6">A5-1222</strain>
    </source>
</reference>
<dbReference type="EMBL" id="JAHLFM010000017">
    <property type="protein sequence ID" value="MBU3830737.1"/>
    <property type="molecule type" value="Genomic_DNA"/>
</dbReference>
<dbReference type="InterPro" id="IPR036191">
    <property type="entry name" value="RRF_sf"/>
</dbReference>
<dbReference type="GO" id="GO:0006415">
    <property type="term" value="P:translational termination"/>
    <property type="evidence" value="ECO:0007669"/>
    <property type="project" value="UniProtKB-UniRule"/>
</dbReference>
<dbReference type="Gene3D" id="1.10.132.20">
    <property type="entry name" value="Ribosome-recycling factor"/>
    <property type="match status" value="1"/>
</dbReference>
<organism evidence="6 7">
    <name type="scientific">Candidatus Ureaplasma intestinipullorum</name>
    <dbReference type="NCBI Taxonomy" id="2838770"/>
    <lineage>
        <taxon>Bacteria</taxon>
        <taxon>Bacillati</taxon>
        <taxon>Mycoplasmatota</taxon>
        <taxon>Mycoplasmoidales</taxon>
        <taxon>Mycoplasmoidaceae</taxon>
        <taxon>Ureaplasma</taxon>
    </lineage>
</organism>
<dbReference type="AlphaFoldDB" id="A0A9E2KWC5"/>
<sequence length="183" mass="21131">MDFSIYKQQFEKDFELINEWLLSEFSKLRIGKANPAILDNILVNAYDDKMPINQLANLSIPDPRTLIIKPYDKSTLKDIAAAINSANIGINPQVDADVIRLTFKAPTEDDRKLLVKKAKSLAEDAKIKVRRSRQNLQDEFKKDANALEDDKKYFQNELDSITKNFNKKIEEELAKREKEIMTI</sequence>
<dbReference type="FunFam" id="3.30.1360.40:FF:000001">
    <property type="entry name" value="Ribosome-recycling factor"/>
    <property type="match status" value="1"/>
</dbReference>
<dbReference type="InterPro" id="IPR023584">
    <property type="entry name" value="Ribosome_recyc_fac_dom"/>
</dbReference>
<evidence type="ECO:0000256" key="3">
    <source>
        <dbReference type="HAMAP-Rule" id="MF_00040"/>
    </source>
</evidence>
<comment type="similarity">
    <text evidence="1 3">Belongs to the RRF family.</text>
</comment>
<keyword evidence="2 3" id="KW-0648">Protein biosynthesis</keyword>
<evidence type="ECO:0000256" key="2">
    <source>
        <dbReference type="ARBA" id="ARBA00022917"/>
    </source>
</evidence>
<evidence type="ECO:0000259" key="5">
    <source>
        <dbReference type="Pfam" id="PF01765"/>
    </source>
</evidence>
<dbReference type="Pfam" id="PF01765">
    <property type="entry name" value="RRF"/>
    <property type="match status" value="1"/>
</dbReference>
<evidence type="ECO:0000256" key="1">
    <source>
        <dbReference type="ARBA" id="ARBA00005912"/>
    </source>
</evidence>
<keyword evidence="3" id="KW-0963">Cytoplasm</keyword>
<gene>
    <name evidence="3 6" type="primary">frr</name>
    <name evidence="6" type="ORF">H9897_01050</name>
</gene>
<dbReference type="HAMAP" id="MF_00040">
    <property type="entry name" value="RRF"/>
    <property type="match status" value="1"/>
</dbReference>
<dbReference type="NCBIfam" id="TIGR00496">
    <property type="entry name" value="frr"/>
    <property type="match status" value="1"/>
</dbReference>
<name>A0A9E2KWC5_9BACT</name>